<evidence type="ECO:0000313" key="1">
    <source>
        <dbReference type="EMBL" id="PDX82009.1"/>
    </source>
</evidence>
<dbReference type="RefSeq" id="WP_055189749.1">
    <property type="nucleotide sequence ID" value="NZ_NMTY01000005.1"/>
</dbReference>
<evidence type="ECO:0000313" key="2">
    <source>
        <dbReference type="Proteomes" id="UP000220005"/>
    </source>
</evidence>
<comment type="caution">
    <text evidence="1">The sequence shown here is derived from an EMBL/GenBank/DDBJ whole genome shotgun (WGS) entry which is preliminary data.</text>
</comment>
<gene>
    <name evidence="1" type="ORF">CGS58_03975</name>
</gene>
<protein>
    <submittedName>
        <fullName evidence="1">Sigma-70 family RNA polymerase sigma factor</fullName>
    </submittedName>
</protein>
<dbReference type="NCBIfam" id="TIGR02937">
    <property type="entry name" value="sigma70-ECF"/>
    <property type="match status" value="1"/>
</dbReference>
<accession>A0A173Z3B0</accession>
<dbReference type="Pfam" id="PF08281">
    <property type="entry name" value="Sigma70_r4_2"/>
    <property type="match status" value="1"/>
</dbReference>
<dbReference type="InterPro" id="IPR013324">
    <property type="entry name" value="RNA_pol_sigma_r3/r4-like"/>
</dbReference>
<dbReference type="GO" id="GO:0016987">
    <property type="term" value="F:sigma factor activity"/>
    <property type="evidence" value="ECO:0007669"/>
    <property type="project" value="InterPro"/>
</dbReference>
<name>A0A173Z3B0_9FIRM</name>
<dbReference type="OrthoDB" id="9789193at2"/>
<reference evidence="1 2" key="1">
    <citation type="journal article" date="2017" name="Front. Microbiol.">
        <title>New Insights into the Diversity of the Genus Faecalibacterium.</title>
        <authorList>
            <person name="Benevides L."/>
            <person name="Burman S."/>
            <person name="Martin R."/>
            <person name="Robert V."/>
            <person name="Thomas M."/>
            <person name="Miquel S."/>
            <person name="Chain F."/>
            <person name="Sokol H."/>
            <person name="Bermudez-Humaran L.G."/>
            <person name="Morrison M."/>
            <person name="Langella P."/>
            <person name="Azevedo V.A."/>
            <person name="Chatel J.M."/>
            <person name="Soares S."/>
        </authorList>
    </citation>
    <scope>NUCLEOTIDE SEQUENCE [LARGE SCALE GENOMIC DNA]</scope>
    <source>
        <strain evidence="1 2">CNCM I 4575</strain>
    </source>
</reference>
<dbReference type="InterPro" id="IPR014284">
    <property type="entry name" value="RNA_pol_sigma-70_dom"/>
</dbReference>
<dbReference type="GO" id="GO:0003677">
    <property type="term" value="F:DNA binding"/>
    <property type="evidence" value="ECO:0007669"/>
    <property type="project" value="InterPro"/>
</dbReference>
<dbReference type="SUPFAM" id="SSF88659">
    <property type="entry name" value="Sigma3 and sigma4 domains of RNA polymerase sigma factors"/>
    <property type="match status" value="1"/>
</dbReference>
<dbReference type="Proteomes" id="UP000220005">
    <property type="component" value="Unassembled WGS sequence"/>
</dbReference>
<dbReference type="GO" id="GO:0006352">
    <property type="term" value="P:DNA-templated transcription initiation"/>
    <property type="evidence" value="ECO:0007669"/>
    <property type="project" value="InterPro"/>
</dbReference>
<proteinExistence type="predicted"/>
<dbReference type="AlphaFoldDB" id="A0A173Z3B0"/>
<dbReference type="InterPro" id="IPR013249">
    <property type="entry name" value="RNA_pol_sigma70_r4_t2"/>
</dbReference>
<sequence>MSFNKGYELKKFEAHWEKLHIEYAAAGMTEDAIQKMYDYDRQQFNSERTFIERTQEFTAPAYESSEEEASPLMLRYQEAITTTDTYHETKSKFAWIGEIENERLLSALENLSEDDLKLLTFYAYEGYTVTEISKVLGVSQPTISIKIKRITNFLKKFDFDAMD</sequence>
<dbReference type="InterPro" id="IPR036388">
    <property type="entry name" value="WH-like_DNA-bd_sf"/>
</dbReference>
<dbReference type="Gene3D" id="1.10.10.10">
    <property type="entry name" value="Winged helix-like DNA-binding domain superfamily/Winged helix DNA-binding domain"/>
    <property type="match status" value="1"/>
</dbReference>
<dbReference type="EMBL" id="NMTY01000005">
    <property type="protein sequence ID" value="PDX82009.1"/>
    <property type="molecule type" value="Genomic_DNA"/>
</dbReference>
<organism evidence="1 2">
    <name type="scientific">Faecalibacterium prausnitzii</name>
    <dbReference type="NCBI Taxonomy" id="853"/>
    <lineage>
        <taxon>Bacteria</taxon>
        <taxon>Bacillati</taxon>
        <taxon>Bacillota</taxon>
        <taxon>Clostridia</taxon>
        <taxon>Eubacteriales</taxon>
        <taxon>Oscillospiraceae</taxon>
        <taxon>Faecalibacterium</taxon>
    </lineage>
</organism>